<dbReference type="InterPro" id="IPR050748">
    <property type="entry name" value="Glycosyltrans_8_dom-fam"/>
</dbReference>
<dbReference type="PANTHER" id="PTHR13778:SF47">
    <property type="entry name" value="LIPOPOLYSACCHARIDE 1,3-GALACTOSYLTRANSFERASE"/>
    <property type="match status" value="1"/>
</dbReference>
<keyword evidence="1" id="KW-0328">Glycosyltransferase</keyword>
<dbReference type="Pfam" id="PF01501">
    <property type="entry name" value="Glyco_transf_8"/>
    <property type="match status" value="1"/>
</dbReference>
<evidence type="ECO:0000259" key="4">
    <source>
        <dbReference type="Pfam" id="PF14393"/>
    </source>
</evidence>
<dbReference type="AlphaFoldDB" id="N2AGV6"/>
<sequence>MSENQMSDIKIFVTHTPNSRNRCIRHPLFYHVAAGSDLWKQAIPKQMLTDNTGEHISEKNRTYCELTTQYWAWKNVEADYYGFCHYRRYFSFSPHVLKEADCGCLVYPFMNRELLKTLCMGERNIRSKVKSYDFLIAKGIPVQALHAASVYDHYKKAQGLHVRDLELFYKIVCKKFPQLACAARSYLQGKVFYPCNMFLMKKELFYEYSDMLFRILEEFERTADTRLYSVEGRRTPGHLGERFAGIYYEYVKQLGGYRLGELQMAMVEQTEMQRVCAPDAQEIPVVLSADQNYVPALSVCLRSLTDHMDASRIYHIYILHTDIRETDRQRFLETFCTGHVRMDFVDVGMRVAGYRLRAKGHISADTYYRFLIPDILKDCRKAIYLDADLIVCTDIAQLYDTQLGNALLAGAVDPDFIGQYYGANPDTKQYCEIVLKLKDPCSYMQAGVLVMNVEAFRQEIGTQRLFGMAQRQDYRYSDQDILNIVCEGRIQKLDLKWNVLADSGHCRRQTIRSAPAAILEQYEQARQTPYIIHYAGGRKPWMDPKEDFAWEFWRTARRTPYYETLLAGIAAHEEKRAFLEKTAALSVDLLRRAAKKILPQGSRIRRAVGGWYWRLK</sequence>
<proteinExistence type="predicted"/>
<keyword evidence="2" id="KW-0808">Transferase</keyword>
<dbReference type="EMBL" id="AQFT01000087">
    <property type="protein sequence ID" value="EMZ25703.1"/>
    <property type="molecule type" value="Genomic_DNA"/>
</dbReference>
<gene>
    <name evidence="5" type="ORF">C823_02719</name>
</gene>
<evidence type="ECO:0000256" key="1">
    <source>
        <dbReference type="ARBA" id="ARBA00022676"/>
    </source>
</evidence>
<dbReference type="InterPro" id="IPR029044">
    <property type="entry name" value="Nucleotide-diphossugar_trans"/>
</dbReference>
<evidence type="ECO:0000313" key="5">
    <source>
        <dbReference type="EMBL" id="EMZ25703.1"/>
    </source>
</evidence>
<comment type="caution">
    <text evidence="5">The sequence shown here is derived from an EMBL/GenBank/DDBJ whole genome shotgun (WGS) entry which is preliminary data.</text>
</comment>
<dbReference type="Gene3D" id="3.90.550.10">
    <property type="entry name" value="Spore Coat Polysaccharide Biosynthesis Protein SpsA, Chain A"/>
    <property type="match status" value="1"/>
</dbReference>
<dbReference type="PANTHER" id="PTHR13778">
    <property type="entry name" value="GLYCOSYLTRANSFERASE 8 DOMAIN-CONTAINING PROTEIN"/>
    <property type="match status" value="1"/>
</dbReference>
<accession>N2AGV6</accession>
<keyword evidence="3" id="KW-0479">Metal-binding</keyword>
<dbReference type="InterPro" id="IPR025536">
    <property type="entry name" value="DUF4422"/>
</dbReference>
<name>N2AGV6_9FIRM</name>
<evidence type="ECO:0000313" key="6">
    <source>
        <dbReference type="Proteomes" id="UP000012589"/>
    </source>
</evidence>
<dbReference type="GO" id="GO:0046872">
    <property type="term" value="F:metal ion binding"/>
    <property type="evidence" value="ECO:0007669"/>
    <property type="project" value="UniProtKB-KW"/>
</dbReference>
<evidence type="ECO:0000256" key="3">
    <source>
        <dbReference type="ARBA" id="ARBA00022723"/>
    </source>
</evidence>
<dbReference type="STRING" id="1235802.C823_02719"/>
<dbReference type="HOGENOM" id="CLU_028259_0_0_9"/>
<feature type="domain" description="DUF4422" evidence="4">
    <location>
        <begin position="21"/>
        <end position="249"/>
    </location>
</feature>
<dbReference type="eggNOG" id="COG1442">
    <property type="taxonomic scope" value="Bacteria"/>
</dbReference>
<dbReference type="PATRIC" id="fig|1235802.3.peg.2871"/>
<dbReference type="GO" id="GO:0016757">
    <property type="term" value="F:glycosyltransferase activity"/>
    <property type="evidence" value="ECO:0007669"/>
    <property type="project" value="UniProtKB-KW"/>
</dbReference>
<dbReference type="SUPFAM" id="SSF53448">
    <property type="entry name" value="Nucleotide-diphospho-sugar transferases"/>
    <property type="match status" value="1"/>
</dbReference>
<dbReference type="Proteomes" id="UP000012589">
    <property type="component" value="Unassembled WGS sequence"/>
</dbReference>
<keyword evidence="6" id="KW-1185">Reference proteome</keyword>
<protein>
    <recommendedName>
        <fullName evidence="4">DUF4422 domain-containing protein</fullName>
    </recommendedName>
</protein>
<reference evidence="5 6" key="1">
    <citation type="journal article" date="2014" name="Genome Announc.">
        <title>Draft genome sequences of the altered schaedler flora, a defined bacterial community from gnotobiotic mice.</title>
        <authorList>
            <person name="Wannemuehler M.J."/>
            <person name="Overstreet A.M."/>
            <person name="Ward D.V."/>
            <person name="Phillips G.J."/>
        </authorList>
    </citation>
    <scope>NUCLEOTIDE SEQUENCE [LARGE SCALE GENOMIC DNA]</scope>
    <source>
        <strain evidence="5 6">ASF492</strain>
    </source>
</reference>
<dbReference type="Pfam" id="PF14393">
    <property type="entry name" value="DUF4422"/>
    <property type="match status" value="1"/>
</dbReference>
<evidence type="ECO:0000256" key="2">
    <source>
        <dbReference type="ARBA" id="ARBA00022679"/>
    </source>
</evidence>
<organism evidence="5 6">
    <name type="scientific">Eubacterium plexicaudatum ASF492</name>
    <dbReference type="NCBI Taxonomy" id="1235802"/>
    <lineage>
        <taxon>Bacteria</taxon>
        <taxon>Bacillati</taxon>
        <taxon>Bacillota</taxon>
        <taxon>Clostridia</taxon>
        <taxon>Eubacteriales</taxon>
        <taxon>Eubacteriaceae</taxon>
        <taxon>Eubacterium</taxon>
    </lineage>
</organism>
<dbReference type="InterPro" id="IPR002495">
    <property type="entry name" value="Glyco_trans_8"/>
</dbReference>
<dbReference type="CDD" id="cd04194">
    <property type="entry name" value="GT8_A4GalT_like"/>
    <property type="match status" value="1"/>
</dbReference>